<dbReference type="AlphaFoldDB" id="A0A1Y1HQ83"/>
<keyword evidence="3" id="KW-1185">Reference proteome</keyword>
<evidence type="ECO:0000313" key="2">
    <source>
        <dbReference type="EMBL" id="GAQ80794.1"/>
    </source>
</evidence>
<evidence type="ECO:0000313" key="3">
    <source>
        <dbReference type="Proteomes" id="UP000054558"/>
    </source>
</evidence>
<name>A0A1Y1HQ83_KLENI</name>
<feature type="signal peptide" evidence="1">
    <location>
        <begin position="1"/>
        <end position="25"/>
    </location>
</feature>
<proteinExistence type="predicted"/>
<sequence length="201" mass="21603">MAKAAFFPLALVVAFLGFMAAGAQAAEAKPEDCPYWVGYGPVGLSSGDTVCALNGNLGDSFDVSGGPAVSSCADILFKIIDVLYKKQGSYQWADVMEFMSKEAFSMLDPALRKMQFRESVDLRAVEANALSMVKVMPGQFVLMDIVLDTWVGPKVRFSSGWALDSVSTMPGGRKLAAASDGRKLAAAMKWKLMSVSNIFLF</sequence>
<evidence type="ECO:0000256" key="1">
    <source>
        <dbReference type="SAM" id="SignalP"/>
    </source>
</evidence>
<feature type="chain" id="PRO_5012643537" evidence="1">
    <location>
        <begin position="26"/>
        <end position="201"/>
    </location>
</feature>
<organism evidence="2 3">
    <name type="scientific">Klebsormidium nitens</name>
    <name type="common">Green alga</name>
    <name type="synonym">Ulothrix nitens</name>
    <dbReference type="NCBI Taxonomy" id="105231"/>
    <lineage>
        <taxon>Eukaryota</taxon>
        <taxon>Viridiplantae</taxon>
        <taxon>Streptophyta</taxon>
        <taxon>Klebsormidiophyceae</taxon>
        <taxon>Klebsormidiales</taxon>
        <taxon>Klebsormidiaceae</taxon>
        <taxon>Klebsormidium</taxon>
    </lineage>
</organism>
<accession>A0A1Y1HQ83</accession>
<protein>
    <submittedName>
        <fullName evidence="2">Uncharacterized protein</fullName>
    </submittedName>
</protein>
<keyword evidence="1" id="KW-0732">Signal</keyword>
<dbReference type="EMBL" id="DF237011">
    <property type="protein sequence ID" value="GAQ80794.1"/>
    <property type="molecule type" value="Genomic_DNA"/>
</dbReference>
<reference evidence="2 3" key="1">
    <citation type="journal article" date="2014" name="Nat. Commun.">
        <title>Klebsormidium flaccidum genome reveals primary factors for plant terrestrial adaptation.</title>
        <authorList>
            <person name="Hori K."/>
            <person name="Maruyama F."/>
            <person name="Fujisawa T."/>
            <person name="Togashi T."/>
            <person name="Yamamoto N."/>
            <person name="Seo M."/>
            <person name="Sato S."/>
            <person name="Yamada T."/>
            <person name="Mori H."/>
            <person name="Tajima N."/>
            <person name="Moriyama T."/>
            <person name="Ikeuchi M."/>
            <person name="Watanabe M."/>
            <person name="Wada H."/>
            <person name="Kobayashi K."/>
            <person name="Saito M."/>
            <person name="Masuda T."/>
            <person name="Sasaki-Sekimoto Y."/>
            <person name="Mashiguchi K."/>
            <person name="Awai K."/>
            <person name="Shimojima M."/>
            <person name="Masuda S."/>
            <person name="Iwai M."/>
            <person name="Nobusawa T."/>
            <person name="Narise T."/>
            <person name="Kondo S."/>
            <person name="Saito H."/>
            <person name="Sato R."/>
            <person name="Murakawa M."/>
            <person name="Ihara Y."/>
            <person name="Oshima-Yamada Y."/>
            <person name="Ohtaka K."/>
            <person name="Satoh M."/>
            <person name="Sonobe K."/>
            <person name="Ishii M."/>
            <person name="Ohtani R."/>
            <person name="Kanamori-Sato M."/>
            <person name="Honoki R."/>
            <person name="Miyazaki D."/>
            <person name="Mochizuki H."/>
            <person name="Umetsu J."/>
            <person name="Higashi K."/>
            <person name="Shibata D."/>
            <person name="Kamiya Y."/>
            <person name="Sato N."/>
            <person name="Nakamura Y."/>
            <person name="Tabata S."/>
            <person name="Ida S."/>
            <person name="Kurokawa K."/>
            <person name="Ohta H."/>
        </authorList>
    </citation>
    <scope>NUCLEOTIDE SEQUENCE [LARGE SCALE GENOMIC DNA]</scope>
    <source>
        <strain evidence="2 3">NIES-2285</strain>
    </source>
</reference>
<dbReference type="Proteomes" id="UP000054558">
    <property type="component" value="Unassembled WGS sequence"/>
</dbReference>
<gene>
    <name evidence="2" type="ORF">KFL_000620280</name>
</gene>